<gene>
    <name evidence="2" type="ORF">Tco_1006071</name>
</gene>
<reference evidence="2" key="1">
    <citation type="journal article" date="2022" name="Int. J. Mol. Sci.">
        <title>Draft Genome of Tanacetum Coccineum: Genomic Comparison of Closely Related Tanacetum-Family Plants.</title>
        <authorList>
            <person name="Yamashiro T."/>
            <person name="Shiraishi A."/>
            <person name="Nakayama K."/>
            <person name="Satake H."/>
        </authorList>
    </citation>
    <scope>NUCLEOTIDE SEQUENCE</scope>
</reference>
<dbReference type="Proteomes" id="UP001151760">
    <property type="component" value="Unassembled WGS sequence"/>
</dbReference>
<dbReference type="EMBL" id="BQNB010017385">
    <property type="protein sequence ID" value="GJT62538.1"/>
    <property type="molecule type" value="Genomic_DNA"/>
</dbReference>
<dbReference type="PANTHER" id="PTHR35711:SF1">
    <property type="entry name" value="ECTODERMAL, ISOFORM F"/>
    <property type="match status" value="1"/>
</dbReference>
<feature type="compositionally biased region" description="Basic residues" evidence="1">
    <location>
        <begin position="86"/>
        <end position="97"/>
    </location>
</feature>
<feature type="compositionally biased region" description="Acidic residues" evidence="1">
    <location>
        <begin position="139"/>
        <end position="190"/>
    </location>
</feature>
<name>A0ABQ5FHY8_9ASTR</name>
<sequence length="400" mass="44814">MPYPRFTKVIIDHFISKDNSISMRNIINLHTAHDDSLLGALNFVTKTEDCQKYGALIPDGMINDDIKLSTAYKTYLEYATGKVPPKKARKLKKHVSPKLKIVLASPKEPTQKGKCSTEENSEEKQARNTQVRELILNQSDDDSWGNNEDENDDFNDEDDVGGNDDDGGSNDDGDNDAQDNEQTDSDDDENPSLFSEVAVIFCLRVRSLLCLFVKGAYGCILGSVWMHPRAGCYNYGIRAARLSPGAYGCILVTPRIFKHSLLPVFGGVTDWYLSQQSCLLHHLRLPALPSTPTLSQGGYFREPMRRYLMEVLRVHIFRIRWDSLLQAGSPSITGLHTLTRGATEPPVPQTRDKRDLGYVVVSDPEEDPEEYEDDETEDGLIDYPIDEEEDGDDDDTISSG</sequence>
<evidence type="ECO:0000313" key="3">
    <source>
        <dbReference type="Proteomes" id="UP001151760"/>
    </source>
</evidence>
<feature type="compositionally biased region" description="Acidic residues" evidence="1">
    <location>
        <begin position="363"/>
        <end position="400"/>
    </location>
</feature>
<proteinExistence type="predicted"/>
<keyword evidence="3" id="KW-1185">Reference proteome</keyword>
<evidence type="ECO:0000256" key="1">
    <source>
        <dbReference type="SAM" id="MobiDB-lite"/>
    </source>
</evidence>
<reference evidence="2" key="2">
    <citation type="submission" date="2022-01" db="EMBL/GenBank/DDBJ databases">
        <authorList>
            <person name="Yamashiro T."/>
            <person name="Shiraishi A."/>
            <person name="Satake H."/>
            <person name="Nakayama K."/>
        </authorList>
    </citation>
    <scope>NUCLEOTIDE SEQUENCE</scope>
</reference>
<evidence type="ECO:0000313" key="2">
    <source>
        <dbReference type="EMBL" id="GJT62538.1"/>
    </source>
</evidence>
<comment type="caution">
    <text evidence="2">The sequence shown here is derived from an EMBL/GenBank/DDBJ whole genome shotgun (WGS) entry which is preliminary data.</text>
</comment>
<feature type="region of interest" description="Disordered" evidence="1">
    <location>
        <begin position="335"/>
        <end position="400"/>
    </location>
</feature>
<organism evidence="2 3">
    <name type="scientific">Tanacetum coccineum</name>
    <dbReference type="NCBI Taxonomy" id="301880"/>
    <lineage>
        <taxon>Eukaryota</taxon>
        <taxon>Viridiplantae</taxon>
        <taxon>Streptophyta</taxon>
        <taxon>Embryophyta</taxon>
        <taxon>Tracheophyta</taxon>
        <taxon>Spermatophyta</taxon>
        <taxon>Magnoliopsida</taxon>
        <taxon>eudicotyledons</taxon>
        <taxon>Gunneridae</taxon>
        <taxon>Pentapetalae</taxon>
        <taxon>asterids</taxon>
        <taxon>campanulids</taxon>
        <taxon>Asterales</taxon>
        <taxon>Asteraceae</taxon>
        <taxon>Asteroideae</taxon>
        <taxon>Anthemideae</taxon>
        <taxon>Anthemidinae</taxon>
        <taxon>Tanacetum</taxon>
    </lineage>
</organism>
<dbReference type="PANTHER" id="PTHR35711">
    <property type="entry name" value="EXPRESSED PROTEIN"/>
    <property type="match status" value="1"/>
</dbReference>
<protein>
    <submittedName>
        <fullName evidence="2">Uncharacterized protein</fullName>
    </submittedName>
</protein>
<accession>A0ABQ5FHY8</accession>
<feature type="compositionally biased region" description="Basic and acidic residues" evidence="1">
    <location>
        <begin position="109"/>
        <end position="126"/>
    </location>
</feature>
<feature type="region of interest" description="Disordered" evidence="1">
    <location>
        <begin position="86"/>
        <end position="191"/>
    </location>
</feature>